<dbReference type="EMBL" id="JAIRBT010000041">
    <property type="protein sequence ID" value="MBZ6068359.1"/>
    <property type="molecule type" value="Genomic_DNA"/>
</dbReference>
<feature type="domain" description="HTH lysR-type" evidence="5">
    <location>
        <begin position="4"/>
        <end position="61"/>
    </location>
</feature>
<dbReference type="PATRIC" id="fig|652.5.peg.2876"/>
<dbReference type="GO" id="GO:0000976">
    <property type="term" value="F:transcription cis-regulatory region binding"/>
    <property type="evidence" value="ECO:0007669"/>
    <property type="project" value="TreeGrafter"/>
</dbReference>
<keyword evidence="4" id="KW-0804">Transcription</keyword>
<dbReference type="InterPro" id="IPR036390">
    <property type="entry name" value="WH_DNA-bd_sf"/>
</dbReference>
<evidence type="ECO:0000313" key="7">
    <source>
        <dbReference type="EMBL" id="MBZ6068359.1"/>
    </source>
</evidence>
<name>A0A0S2SCX4_9GAMM</name>
<dbReference type="Pfam" id="PF00126">
    <property type="entry name" value="HTH_1"/>
    <property type="match status" value="1"/>
</dbReference>
<keyword evidence="2" id="KW-0805">Transcription regulation</keyword>
<dbReference type="PROSITE" id="PS50931">
    <property type="entry name" value="HTH_LYSR"/>
    <property type="match status" value="1"/>
</dbReference>
<evidence type="ECO:0000256" key="1">
    <source>
        <dbReference type="ARBA" id="ARBA00009437"/>
    </source>
</evidence>
<proteinExistence type="inferred from homology"/>
<dbReference type="GO" id="GO:0003700">
    <property type="term" value="F:DNA-binding transcription factor activity"/>
    <property type="evidence" value="ECO:0007669"/>
    <property type="project" value="InterPro"/>
</dbReference>
<evidence type="ECO:0000256" key="2">
    <source>
        <dbReference type="ARBA" id="ARBA00023015"/>
    </source>
</evidence>
<dbReference type="PANTHER" id="PTHR30126:SF98">
    <property type="entry name" value="HTH-TYPE TRANSCRIPTIONAL ACTIVATOR BAUR"/>
    <property type="match status" value="1"/>
</dbReference>
<organism evidence="6 8">
    <name type="scientific">Aeromonas schubertii</name>
    <dbReference type="NCBI Taxonomy" id="652"/>
    <lineage>
        <taxon>Bacteria</taxon>
        <taxon>Pseudomonadati</taxon>
        <taxon>Pseudomonadota</taxon>
        <taxon>Gammaproteobacteria</taxon>
        <taxon>Aeromonadales</taxon>
        <taxon>Aeromonadaceae</taxon>
        <taxon>Aeromonas</taxon>
    </lineage>
</organism>
<evidence type="ECO:0000313" key="6">
    <source>
        <dbReference type="EMBL" id="ALP39523.1"/>
    </source>
</evidence>
<comment type="similarity">
    <text evidence="1">Belongs to the LysR transcriptional regulatory family.</text>
</comment>
<dbReference type="Proteomes" id="UP000774958">
    <property type="component" value="Unassembled WGS sequence"/>
</dbReference>
<protein>
    <submittedName>
        <fullName evidence="6">LysR family transcriptional regulator</fullName>
    </submittedName>
</protein>
<dbReference type="PRINTS" id="PR00039">
    <property type="entry name" value="HTHLYSR"/>
</dbReference>
<dbReference type="SUPFAM" id="SSF53850">
    <property type="entry name" value="Periplasmic binding protein-like II"/>
    <property type="match status" value="1"/>
</dbReference>
<dbReference type="InterPro" id="IPR036388">
    <property type="entry name" value="WH-like_DNA-bd_sf"/>
</dbReference>
<dbReference type="FunFam" id="1.10.10.10:FF:000001">
    <property type="entry name" value="LysR family transcriptional regulator"/>
    <property type="match status" value="1"/>
</dbReference>
<dbReference type="EMBL" id="CP013067">
    <property type="protein sequence ID" value="ALP39523.1"/>
    <property type="molecule type" value="Genomic_DNA"/>
</dbReference>
<keyword evidence="9" id="KW-1185">Reference proteome</keyword>
<dbReference type="RefSeq" id="WP_060586839.1">
    <property type="nucleotide sequence ID" value="NZ_CP013067.1"/>
</dbReference>
<dbReference type="AlphaFoldDB" id="A0A0S2SCX4"/>
<dbReference type="Pfam" id="PF03466">
    <property type="entry name" value="LysR_substrate"/>
    <property type="match status" value="1"/>
</dbReference>
<dbReference type="SUPFAM" id="SSF46785">
    <property type="entry name" value="Winged helix' DNA-binding domain"/>
    <property type="match status" value="1"/>
</dbReference>
<reference evidence="7 9" key="3">
    <citation type="submission" date="2021-09" db="EMBL/GenBank/DDBJ databases">
        <title>Aeromonas schubertii isolated from Asian sea bass.</title>
        <authorList>
            <person name="Pinpimai K."/>
        </authorList>
    </citation>
    <scope>NUCLEOTIDE SEQUENCE [LARGE SCALE GENOMIC DNA]</scope>
    <source>
        <strain evidence="7 9">CHULA2021a</strain>
    </source>
</reference>
<dbReference type="Gene3D" id="1.10.10.10">
    <property type="entry name" value="Winged helix-like DNA-binding domain superfamily/Winged helix DNA-binding domain"/>
    <property type="match status" value="1"/>
</dbReference>
<dbReference type="InterPro" id="IPR000847">
    <property type="entry name" value="LysR_HTH_N"/>
</dbReference>
<gene>
    <name evidence="7" type="ORF">LA374_19425</name>
    <name evidence="6" type="ORF">WL1483_104</name>
</gene>
<evidence type="ECO:0000256" key="3">
    <source>
        <dbReference type="ARBA" id="ARBA00023125"/>
    </source>
</evidence>
<dbReference type="KEGG" id="asr:WL1483_104"/>
<dbReference type="PANTHER" id="PTHR30126">
    <property type="entry name" value="HTH-TYPE TRANSCRIPTIONAL REGULATOR"/>
    <property type="match status" value="1"/>
</dbReference>
<dbReference type="CDD" id="cd05466">
    <property type="entry name" value="PBP2_LTTR_substrate"/>
    <property type="match status" value="1"/>
</dbReference>
<accession>A0A0S2SCX4</accession>
<dbReference type="Proteomes" id="UP000058114">
    <property type="component" value="Chromosome"/>
</dbReference>
<evidence type="ECO:0000256" key="4">
    <source>
        <dbReference type="ARBA" id="ARBA00023163"/>
    </source>
</evidence>
<keyword evidence="3" id="KW-0238">DNA-binding</keyword>
<dbReference type="InterPro" id="IPR005119">
    <property type="entry name" value="LysR_subst-bd"/>
</dbReference>
<reference evidence="6 8" key="2">
    <citation type="journal article" date="2016" name="Genome Announc.">
        <title>Complete Genome Sequence of the Highly Virulent Aeromonas schubertii Strain WL1483, Isolated from Diseased Snakehead Fish (Channa argus) in China.</title>
        <authorList>
            <person name="Liu L."/>
            <person name="Li N."/>
            <person name="Zhang D."/>
            <person name="Fu X."/>
            <person name="Shi C."/>
            <person name="Lin Q."/>
            <person name="Hao G."/>
        </authorList>
    </citation>
    <scope>NUCLEOTIDE SEQUENCE [LARGE SCALE GENOMIC DNA]</scope>
    <source>
        <strain evidence="6 8">WL1483</strain>
    </source>
</reference>
<sequence>MARLNYHHLYYFWQVARHGHLTDVARQLHLSQSALSAQIRQLEQNMGFALFERSGRRLHLTEDGRRVLDYADEIFTKGEELEGVLRHGWQQGRQKLRIGVLASMSRNVIEAFMAPLLGRSDVHFTLRFLEQGALLDALLSHQLDLVLTDREPQGEGEAVWQSQLLARQPLAVIGPAGRRPLGPFPAGFAEQAWILPGRASASRTAFDAFCALHGFEPRVQGEADDMAMLRLLARDSGALCLLPAVVVRDEIREGRLEEYLSLPNAYEHFYAVALRRRFMPAILPELLGRPPADYLGEA</sequence>
<dbReference type="Gene3D" id="3.40.190.290">
    <property type="match status" value="1"/>
</dbReference>
<reference evidence="8" key="1">
    <citation type="submission" date="2015-10" db="EMBL/GenBank/DDBJ databases">
        <title>Complete Genome Sequence of Aeromonas schubertii strain WL1483.</title>
        <authorList>
            <person name="Liu L."/>
        </authorList>
    </citation>
    <scope>NUCLEOTIDE SEQUENCE [LARGE SCALE GENOMIC DNA]</scope>
    <source>
        <strain evidence="8">WL1483</strain>
    </source>
</reference>
<evidence type="ECO:0000313" key="8">
    <source>
        <dbReference type="Proteomes" id="UP000058114"/>
    </source>
</evidence>
<evidence type="ECO:0000313" key="9">
    <source>
        <dbReference type="Proteomes" id="UP000774958"/>
    </source>
</evidence>
<evidence type="ECO:0000259" key="5">
    <source>
        <dbReference type="PROSITE" id="PS50931"/>
    </source>
</evidence>